<feature type="compositionally biased region" description="Basic residues" evidence="3">
    <location>
        <begin position="54"/>
        <end position="65"/>
    </location>
</feature>
<dbReference type="InterPro" id="IPR036864">
    <property type="entry name" value="Zn2-C6_fun-type_DNA-bd_sf"/>
</dbReference>
<sequence>MLRRNGKPRSCEPCRISKIKCDHATPTCEKCVARGMVDQCFYHPNPMTKPAGTPRKKPEPRRRKADIHSAQDVGRLTSLTLSPPTLRNEVDAVPLGSWPTPPSSGCRGQSASHPVRSFYLGSTSYASVFSEDVPLPDTVHQQPSERMSATPSSVSSRNMGTRHCQIGVGHSVVSRLSPFSLLEKAMEGYYESTVTYLLLRPLILSLLPQLREDVQRLTAPGADLPQMYAEITRNTAKPLKIPPTMLPSEFHTALTGENLRWETLGLALALIAAHAEHVLPNDPFFTLDNGSKLDRDEFIEDLIQATNDCITLCQTHGAVSDIMVWLVCCNVHLVSGYYGDNYHGTYRRMSEAISALYATGMHCESEASKSEPLFMREARRRVHACIYRTDKTLALFLGRPPMMVWRYSDRRLLLDISDEAVCSDDPEVFSKLILSQGGSKSLAGEKDSDVIGNLQVISAELTQYWESLPSQLRYDMYTDVSWNALDANITPILHASYLEYMHMHFQIQRMLHRHRPQALPDLLAVSLKLLATSLAWPKARTGTHKSRGRFTTVYHIFCYPAAGLLALELRRCTIEGTSLPSTVSRADVIRNLSVLTSCLEWIVLPSDANHKLCNELNKMLAMILDEVLNYQPPVPNDVDAMMGSVNAPGFFDMPMIEGLEPIPTEAEDFLNWLDHATWSNNVTLF</sequence>
<feature type="domain" description="Zn(2)-C6 fungal-type" evidence="4">
    <location>
        <begin position="10"/>
        <end position="42"/>
    </location>
</feature>
<feature type="region of interest" description="Disordered" evidence="3">
    <location>
        <begin position="138"/>
        <end position="159"/>
    </location>
</feature>
<dbReference type="EMBL" id="CP069025">
    <property type="protein sequence ID" value="QRC93125.1"/>
    <property type="molecule type" value="Genomic_DNA"/>
</dbReference>
<evidence type="ECO:0000259" key="4">
    <source>
        <dbReference type="PROSITE" id="PS50048"/>
    </source>
</evidence>
<dbReference type="PANTHER" id="PTHR31001">
    <property type="entry name" value="UNCHARACTERIZED TRANSCRIPTIONAL REGULATORY PROTEIN"/>
    <property type="match status" value="1"/>
</dbReference>
<dbReference type="Proteomes" id="UP000663193">
    <property type="component" value="Chromosome 3"/>
</dbReference>
<organism evidence="5 6">
    <name type="scientific">Phaeosphaeria nodorum (strain SN15 / ATCC MYA-4574 / FGSC 10173)</name>
    <name type="common">Glume blotch fungus</name>
    <name type="synonym">Parastagonospora nodorum</name>
    <dbReference type="NCBI Taxonomy" id="321614"/>
    <lineage>
        <taxon>Eukaryota</taxon>
        <taxon>Fungi</taxon>
        <taxon>Dikarya</taxon>
        <taxon>Ascomycota</taxon>
        <taxon>Pezizomycotina</taxon>
        <taxon>Dothideomycetes</taxon>
        <taxon>Pleosporomycetidae</taxon>
        <taxon>Pleosporales</taxon>
        <taxon>Pleosporineae</taxon>
        <taxon>Phaeosphaeriaceae</taxon>
        <taxon>Parastagonospora</taxon>
    </lineage>
</organism>
<evidence type="ECO:0000256" key="2">
    <source>
        <dbReference type="ARBA" id="ARBA00023242"/>
    </source>
</evidence>
<dbReference type="CDD" id="cd00067">
    <property type="entry name" value="GAL4"/>
    <property type="match status" value="1"/>
</dbReference>
<dbReference type="PROSITE" id="PS50048">
    <property type="entry name" value="ZN2_CY6_FUNGAL_2"/>
    <property type="match status" value="1"/>
</dbReference>
<feature type="region of interest" description="Disordered" evidence="3">
    <location>
        <begin position="43"/>
        <end position="85"/>
    </location>
</feature>
<feature type="compositionally biased region" description="Polar residues" evidence="3">
    <location>
        <begin position="139"/>
        <end position="159"/>
    </location>
</feature>
<evidence type="ECO:0000313" key="6">
    <source>
        <dbReference type="Proteomes" id="UP000663193"/>
    </source>
</evidence>
<dbReference type="Pfam" id="PF00172">
    <property type="entry name" value="Zn_clus"/>
    <property type="match status" value="1"/>
</dbReference>
<dbReference type="VEuPathDB" id="FungiDB:JI435_033640"/>
<dbReference type="SMART" id="SM00066">
    <property type="entry name" value="GAL4"/>
    <property type="match status" value="1"/>
</dbReference>
<dbReference type="GO" id="GO:0005634">
    <property type="term" value="C:nucleus"/>
    <property type="evidence" value="ECO:0007669"/>
    <property type="project" value="UniProtKB-SubCell"/>
</dbReference>
<gene>
    <name evidence="5" type="ORF">JI435_033640</name>
</gene>
<accession>A0A7U2EY19</accession>
<feature type="compositionally biased region" description="Low complexity" evidence="3">
    <location>
        <begin position="76"/>
        <end position="85"/>
    </location>
</feature>
<evidence type="ECO:0000256" key="3">
    <source>
        <dbReference type="SAM" id="MobiDB-lite"/>
    </source>
</evidence>
<dbReference type="InterPro" id="IPR050613">
    <property type="entry name" value="Sec_Metabolite_Reg"/>
</dbReference>
<dbReference type="CDD" id="cd12148">
    <property type="entry name" value="fungal_TF_MHR"/>
    <property type="match status" value="1"/>
</dbReference>
<dbReference type="AlphaFoldDB" id="A0A7U2EY19"/>
<dbReference type="InterPro" id="IPR001138">
    <property type="entry name" value="Zn2Cys6_DnaBD"/>
</dbReference>
<proteinExistence type="predicted"/>
<dbReference type="PROSITE" id="PS00463">
    <property type="entry name" value="ZN2_CY6_FUNGAL_1"/>
    <property type="match status" value="1"/>
</dbReference>
<dbReference type="Gene3D" id="4.10.240.10">
    <property type="entry name" value="Zn(2)-C6 fungal-type DNA-binding domain"/>
    <property type="match status" value="1"/>
</dbReference>
<evidence type="ECO:0000313" key="5">
    <source>
        <dbReference type="EMBL" id="QRC93125.1"/>
    </source>
</evidence>
<dbReference type="GO" id="GO:0000981">
    <property type="term" value="F:DNA-binding transcription factor activity, RNA polymerase II-specific"/>
    <property type="evidence" value="ECO:0007669"/>
    <property type="project" value="InterPro"/>
</dbReference>
<reference evidence="6" key="1">
    <citation type="journal article" date="2021" name="BMC Genomics">
        <title>Chromosome-level genome assembly and manually-curated proteome of model necrotroph Parastagonospora nodorum Sn15 reveals a genome-wide trove of candidate effector homologs, and redundancy of virulence-related functions within an accessory chromosome.</title>
        <authorList>
            <person name="Bertazzoni S."/>
            <person name="Jones D.A.B."/>
            <person name="Phan H.T."/>
            <person name="Tan K.-C."/>
            <person name="Hane J.K."/>
        </authorList>
    </citation>
    <scope>NUCLEOTIDE SEQUENCE [LARGE SCALE GENOMIC DNA]</scope>
    <source>
        <strain evidence="6">SN15 / ATCC MYA-4574 / FGSC 10173)</strain>
    </source>
</reference>
<dbReference type="GO" id="GO:0008270">
    <property type="term" value="F:zinc ion binding"/>
    <property type="evidence" value="ECO:0007669"/>
    <property type="project" value="InterPro"/>
</dbReference>
<dbReference type="OrthoDB" id="4898680at2759"/>
<name>A0A7U2EY19_PHANO</name>
<comment type="subcellular location">
    <subcellularLocation>
        <location evidence="1">Nucleus</location>
    </subcellularLocation>
</comment>
<evidence type="ECO:0000256" key="1">
    <source>
        <dbReference type="ARBA" id="ARBA00004123"/>
    </source>
</evidence>
<dbReference type="SUPFAM" id="SSF57701">
    <property type="entry name" value="Zn2/Cys6 DNA-binding domain"/>
    <property type="match status" value="1"/>
</dbReference>
<dbReference type="PANTHER" id="PTHR31001:SF40">
    <property type="entry name" value="ZN(II)2CYS6 TRANSCRIPTION FACTOR (EUROFUNG)"/>
    <property type="match status" value="1"/>
</dbReference>
<keyword evidence="2" id="KW-0539">Nucleus</keyword>
<keyword evidence="6" id="KW-1185">Reference proteome</keyword>
<protein>
    <recommendedName>
        <fullName evidence="4">Zn(2)-C6 fungal-type domain-containing protein</fullName>
    </recommendedName>
</protein>